<feature type="transmembrane region" description="Helical" evidence="1">
    <location>
        <begin position="75"/>
        <end position="95"/>
    </location>
</feature>
<gene>
    <name evidence="2" type="ORF">J2S03_002307</name>
</gene>
<dbReference type="PANTHER" id="PTHR35337">
    <property type="entry name" value="SLR1478 PROTEIN"/>
    <property type="match status" value="1"/>
</dbReference>
<reference evidence="2 3" key="1">
    <citation type="submission" date="2023-07" db="EMBL/GenBank/DDBJ databases">
        <title>Genomic Encyclopedia of Type Strains, Phase IV (KMG-IV): sequencing the most valuable type-strain genomes for metagenomic binning, comparative biology and taxonomic classification.</title>
        <authorList>
            <person name="Goeker M."/>
        </authorList>
    </citation>
    <scope>NUCLEOTIDE SEQUENCE [LARGE SCALE GENOMIC DNA]</scope>
    <source>
        <strain evidence="2 3">DSM 4006</strain>
    </source>
</reference>
<name>A0ABT9XKY9_9BACL</name>
<feature type="transmembrane region" description="Helical" evidence="1">
    <location>
        <begin position="12"/>
        <end position="33"/>
    </location>
</feature>
<feature type="transmembrane region" description="Helical" evidence="1">
    <location>
        <begin position="145"/>
        <end position="170"/>
    </location>
</feature>
<protein>
    <submittedName>
        <fullName evidence="2">Stage II sporulation protein M</fullName>
    </submittedName>
</protein>
<evidence type="ECO:0000256" key="1">
    <source>
        <dbReference type="SAM" id="Phobius"/>
    </source>
</evidence>
<comment type="caution">
    <text evidence="2">The sequence shown here is derived from an EMBL/GenBank/DDBJ whole genome shotgun (WGS) entry which is preliminary data.</text>
</comment>
<dbReference type="Proteomes" id="UP001232973">
    <property type="component" value="Unassembled WGS sequence"/>
</dbReference>
<dbReference type="RefSeq" id="WP_274457482.1">
    <property type="nucleotide sequence ID" value="NZ_CP067097.1"/>
</dbReference>
<sequence length="217" mass="23877">MRKHALTNKPDRIVYWLIPLFLLGLGVAMGAVWTTHFLHLLQPSLQHIDALAQRILRHGTPVQAIVTVFWNNARVALLMMGLGVFAGVFPMFTMWSNGLMMGVVTEAAAAQAHVPFWKVLLLGELPHGVFELTALCWASSIGIRLAVAAILSLWSLLAPAGTVGPGPLAARSNPSDKRFQRELVHAVERLPFIMAMLLVAACIEITITPHLIELYRH</sequence>
<dbReference type="EMBL" id="JAUSTP010000018">
    <property type="protein sequence ID" value="MDQ0190443.1"/>
    <property type="molecule type" value="Genomic_DNA"/>
</dbReference>
<organism evidence="2 3">
    <name type="scientific">Alicyclobacillus cycloheptanicus</name>
    <dbReference type="NCBI Taxonomy" id="1457"/>
    <lineage>
        <taxon>Bacteria</taxon>
        <taxon>Bacillati</taxon>
        <taxon>Bacillota</taxon>
        <taxon>Bacilli</taxon>
        <taxon>Bacillales</taxon>
        <taxon>Alicyclobacillaceae</taxon>
        <taxon>Alicyclobacillus</taxon>
    </lineage>
</organism>
<evidence type="ECO:0000313" key="2">
    <source>
        <dbReference type="EMBL" id="MDQ0190443.1"/>
    </source>
</evidence>
<dbReference type="PANTHER" id="PTHR35337:SF1">
    <property type="entry name" value="SLR1478 PROTEIN"/>
    <property type="match status" value="1"/>
</dbReference>
<evidence type="ECO:0000313" key="3">
    <source>
        <dbReference type="Proteomes" id="UP001232973"/>
    </source>
</evidence>
<keyword evidence="3" id="KW-1185">Reference proteome</keyword>
<keyword evidence="1" id="KW-0472">Membrane</keyword>
<accession>A0ABT9XKY9</accession>
<dbReference type="Pfam" id="PF01944">
    <property type="entry name" value="SpoIIM"/>
    <property type="match status" value="1"/>
</dbReference>
<dbReference type="InterPro" id="IPR002798">
    <property type="entry name" value="SpoIIM-like"/>
</dbReference>
<proteinExistence type="predicted"/>
<feature type="transmembrane region" description="Helical" evidence="1">
    <location>
        <begin position="190"/>
        <end position="212"/>
    </location>
</feature>
<keyword evidence="1" id="KW-1133">Transmembrane helix</keyword>
<keyword evidence="1" id="KW-0812">Transmembrane</keyword>